<reference evidence="1" key="1">
    <citation type="submission" date="2021-07" db="EMBL/GenBank/DDBJ databases">
        <title>Studies on halocins as antimicrobial molecules from haloarchaea.</title>
        <authorList>
            <person name="Kumar S."/>
            <person name="Khare S.K."/>
        </authorList>
    </citation>
    <scope>NUCLEOTIDE SEQUENCE</scope>
    <source>
        <strain evidence="1">NCIM 5678</strain>
    </source>
</reference>
<name>A0ABY5RK95_HALLR</name>
<evidence type="ECO:0000313" key="2">
    <source>
        <dbReference type="Proteomes" id="UP001058330"/>
    </source>
</evidence>
<proteinExistence type="predicted"/>
<protein>
    <submittedName>
        <fullName evidence="1">Uncharacterized protein</fullName>
    </submittedName>
</protein>
<accession>A0ABY5RK95</accession>
<dbReference type="RefSeq" id="WP_258303181.1">
    <property type="nucleotide sequence ID" value="NZ_CP078063.1"/>
</dbReference>
<dbReference type="GeneID" id="74528441"/>
<sequence>MVIEESATFADRFVFEGRGHRRTLKTEPVYDRRVRITGIFLLQVVPEVDDFPTVFTHHDNCPESITCPLMDVLDKLLNGGPNHIINTILSFENILA</sequence>
<dbReference type="EMBL" id="CP078063">
    <property type="protein sequence ID" value="UVE51438.1"/>
    <property type="molecule type" value="Genomic_DNA"/>
</dbReference>
<keyword evidence="2" id="KW-1185">Reference proteome</keyword>
<dbReference type="Proteomes" id="UP001058330">
    <property type="component" value="Chromosome"/>
</dbReference>
<evidence type="ECO:0000313" key="1">
    <source>
        <dbReference type="EMBL" id="UVE51438.1"/>
    </source>
</evidence>
<organism evidence="1 2">
    <name type="scientific">Haloferax larsenii</name>
    <dbReference type="NCBI Taxonomy" id="302484"/>
    <lineage>
        <taxon>Archaea</taxon>
        <taxon>Methanobacteriati</taxon>
        <taxon>Methanobacteriota</taxon>
        <taxon>Stenosarchaea group</taxon>
        <taxon>Halobacteria</taxon>
        <taxon>Halobacteriales</taxon>
        <taxon>Haloferacaceae</taxon>
        <taxon>Haloferax</taxon>
    </lineage>
</organism>
<gene>
    <name evidence="1" type="ORF">KU306_06050</name>
</gene>